<accession>A0ABZ0URE4</accession>
<evidence type="ECO:0000313" key="2">
    <source>
        <dbReference type="Proteomes" id="UP001326613"/>
    </source>
</evidence>
<dbReference type="Proteomes" id="UP001326613">
    <property type="component" value="Chromosome"/>
</dbReference>
<evidence type="ECO:0000313" key="1">
    <source>
        <dbReference type="EMBL" id="WPY00619.1"/>
    </source>
</evidence>
<dbReference type="RefSeq" id="WP_323738673.1">
    <property type="nucleotide sequence ID" value="NZ_CP112932.1"/>
</dbReference>
<reference evidence="1 2" key="1">
    <citation type="submission" date="2022-10" db="EMBL/GenBank/DDBJ databases">
        <title>Host association and intracellularity evolved multiple times independently in the Rickettsiales.</title>
        <authorList>
            <person name="Castelli M."/>
            <person name="Nardi T."/>
            <person name="Gammuto L."/>
            <person name="Bellinzona G."/>
            <person name="Sabaneyeva E."/>
            <person name="Potekhin A."/>
            <person name="Serra V."/>
            <person name="Petroni G."/>
            <person name="Sassera D."/>
        </authorList>
    </citation>
    <scope>NUCLEOTIDE SEQUENCE [LARGE SCALE GENOMIC DNA]</scope>
    <source>
        <strain evidence="1 2">Kr 154-4</strain>
    </source>
</reference>
<keyword evidence="2" id="KW-1185">Reference proteome</keyword>
<gene>
    <name evidence="1" type="ORF">Trichorick_00502</name>
</gene>
<dbReference type="EMBL" id="CP112932">
    <property type="protein sequence ID" value="WPY00619.1"/>
    <property type="molecule type" value="Genomic_DNA"/>
</dbReference>
<protein>
    <submittedName>
        <fullName evidence="1">Uncharacterized protein</fullName>
    </submittedName>
</protein>
<organism evidence="1 2">
    <name type="scientific">Candidatus Trichorickettsia mobilis</name>
    <dbReference type="NCBI Taxonomy" id="1346319"/>
    <lineage>
        <taxon>Bacteria</taxon>
        <taxon>Pseudomonadati</taxon>
        <taxon>Pseudomonadota</taxon>
        <taxon>Alphaproteobacteria</taxon>
        <taxon>Rickettsiales</taxon>
        <taxon>Rickettsiaceae</taxon>
        <taxon>Rickettsieae</taxon>
        <taxon>Candidatus Trichorickettsia</taxon>
    </lineage>
</organism>
<name>A0ABZ0URE4_9RICK</name>
<sequence>MKALLFKLFNIKQEINLGISMPASANTMGIPGGNIMEGAFWIWK</sequence>
<proteinExistence type="predicted"/>